<keyword evidence="1" id="KW-0812">Transmembrane</keyword>
<keyword evidence="1" id="KW-1133">Transmembrane helix</keyword>
<sequence>MDNIQKGCTEGHIRKRELQLQHFVELVVHSFGWLDYSGSVPSWFPSLRVMLTTYLMLCLLLDMYSKAKTAHEPKLTPTEQSNFVDTRQLFFVIY</sequence>
<proteinExistence type="predicted"/>
<evidence type="ECO:0000313" key="3">
    <source>
        <dbReference type="Proteomes" id="UP000237105"/>
    </source>
</evidence>
<dbReference type="EMBL" id="JXTB01000447">
    <property type="protein sequence ID" value="PON40079.1"/>
    <property type="molecule type" value="Genomic_DNA"/>
</dbReference>
<protein>
    <submittedName>
        <fullName evidence="2">Uncharacterized protein</fullName>
    </submittedName>
</protein>
<keyword evidence="1" id="KW-0472">Membrane</keyword>
<comment type="caution">
    <text evidence="2">The sequence shown here is derived from an EMBL/GenBank/DDBJ whole genome shotgun (WGS) entry which is preliminary data.</text>
</comment>
<keyword evidence="3" id="KW-1185">Reference proteome</keyword>
<name>A0A2P5AU66_PARAD</name>
<reference evidence="3" key="1">
    <citation type="submission" date="2016-06" db="EMBL/GenBank/DDBJ databases">
        <title>Parallel loss of symbiosis genes in relatives of nitrogen-fixing non-legume Parasponia.</title>
        <authorList>
            <person name="Van Velzen R."/>
            <person name="Holmer R."/>
            <person name="Bu F."/>
            <person name="Rutten L."/>
            <person name="Van Zeijl A."/>
            <person name="Liu W."/>
            <person name="Santuari L."/>
            <person name="Cao Q."/>
            <person name="Sharma T."/>
            <person name="Shen D."/>
            <person name="Roswanjaya Y."/>
            <person name="Wardhani T."/>
            <person name="Kalhor M.S."/>
            <person name="Jansen J."/>
            <person name="Van den Hoogen J."/>
            <person name="Gungor B."/>
            <person name="Hartog M."/>
            <person name="Hontelez J."/>
            <person name="Verver J."/>
            <person name="Yang W.-C."/>
            <person name="Schijlen E."/>
            <person name="Repin R."/>
            <person name="Schilthuizen M."/>
            <person name="Schranz E."/>
            <person name="Heidstra R."/>
            <person name="Miyata K."/>
            <person name="Fedorova E."/>
            <person name="Kohlen W."/>
            <person name="Bisseling T."/>
            <person name="Smit S."/>
            <person name="Geurts R."/>
        </authorList>
    </citation>
    <scope>NUCLEOTIDE SEQUENCE [LARGE SCALE GENOMIC DNA]</scope>
    <source>
        <strain evidence="3">cv. WU1-14</strain>
    </source>
</reference>
<gene>
    <name evidence="2" type="ORF">PanWU01x14_300220</name>
</gene>
<feature type="transmembrane region" description="Helical" evidence="1">
    <location>
        <begin position="43"/>
        <end position="64"/>
    </location>
</feature>
<dbReference type="Proteomes" id="UP000237105">
    <property type="component" value="Unassembled WGS sequence"/>
</dbReference>
<accession>A0A2P5AU66</accession>
<evidence type="ECO:0000256" key="1">
    <source>
        <dbReference type="SAM" id="Phobius"/>
    </source>
</evidence>
<organism evidence="2 3">
    <name type="scientific">Parasponia andersonii</name>
    <name type="common">Sponia andersonii</name>
    <dbReference type="NCBI Taxonomy" id="3476"/>
    <lineage>
        <taxon>Eukaryota</taxon>
        <taxon>Viridiplantae</taxon>
        <taxon>Streptophyta</taxon>
        <taxon>Embryophyta</taxon>
        <taxon>Tracheophyta</taxon>
        <taxon>Spermatophyta</taxon>
        <taxon>Magnoliopsida</taxon>
        <taxon>eudicotyledons</taxon>
        <taxon>Gunneridae</taxon>
        <taxon>Pentapetalae</taxon>
        <taxon>rosids</taxon>
        <taxon>fabids</taxon>
        <taxon>Rosales</taxon>
        <taxon>Cannabaceae</taxon>
        <taxon>Parasponia</taxon>
    </lineage>
</organism>
<dbReference type="AlphaFoldDB" id="A0A2P5AU66"/>
<evidence type="ECO:0000313" key="2">
    <source>
        <dbReference type="EMBL" id="PON40079.1"/>
    </source>
</evidence>